<dbReference type="InterPro" id="IPR000962">
    <property type="entry name" value="Znf_DskA_TraR"/>
</dbReference>
<gene>
    <name evidence="6" type="ORF">BJY28_002567</name>
</gene>
<keyword evidence="7" id="KW-1185">Reference proteome</keyword>
<dbReference type="SUPFAM" id="SSF57716">
    <property type="entry name" value="Glucocorticoid receptor-like (DNA-binding domain)"/>
    <property type="match status" value="1"/>
</dbReference>
<reference evidence="6 7" key="1">
    <citation type="submission" date="2020-07" db="EMBL/GenBank/DDBJ databases">
        <title>Sequencing the genomes of 1000 actinobacteria strains.</title>
        <authorList>
            <person name="Klenk H.-P."/>
        </authorList>
    </citation>
    <scope>NUCLEOTIDE SEQUENCE [LARGE SCALE GENOMIC DNA]</scope>
    <source>
        <strain evidence="6 7">DSM 24723</strain>
    </source>
</reference>
<sequence>MTPEQAREQLTRERDDVLRTLAGLERSFADIVAAAETANGDDEHDVEGETVAVSRAQVDALTLASRRQLAAVDAALARVDDGSYGTCLGCGAAILPARLEARPATPWCLTCAATRGP</sequence>
<evidence type="ECO:0000256" key="1">
    <source>
        <dbReference type="ARBA" id="ARBA00022723"/>
    </source>
</evidence>
<evidence type="ECO:0000313" key="6">
    <source>
        <dbReference type="EMBL" id="NYG38098.1"/>
    </source>
</evidence>
<evidence type="ECO:0000256" key="3">
    <source>
        <dbReference type="ARBA" id="ARBA00022833"/>
    </source>
</evidence>
<evidence type="ECO:0000259" key="5">
    <source>
        <dbReference type="Pfam" id="PF01258"/>
    </source>
</evidence>
<dbReference type="PANTHER" id="PTHR33823:SF2">
    <property type="entry name" value="RNA POLYMERASE-BINDING TRANSCRIPTION FACTOR DKSA"/>
    <property type="match status" value="1"/>
</dbReference>
<accession>A0A852X6N4</accession>
<proteinExistence type="predicted"/>
<dbReference type="Proteomes" id="UP000592181">
    <property type="component" value="Unassembled WGS sequence"/>
</dbReference>
<protein>
    <submittedName>
        <fullName evidence="6">RNA polymerase-binding transcription factor DksA</fullName>
    </submittedName>
</protein>
<keyword evidence="2" id="KW-0863">Zinc-finger</keyword>
<dbReference type="PANTHER" id="PTHR33823">
    <property type="entry name" value="RNA POLYMERASE-BINDING TRANSCRIPTION FACTOR DKSA-RELATED"/>
    <property type="match status" value="1"/>
</dbReference>
<evidence type="ECO:0000256" key="4">
    <source>
        <dbReference type="PROSITE-ProRule" id="PRU00510"/>
    </source>
</evidence>
<dbReference type="EMBL" id="JACBZX010000001">
    <property type="protein sequence ID" value="NYG38098.1"/>
    <property type="molecule type" value="Genomic_DNA"/>
</dbReference>
<dbReference type="GO" id="GO:0008270">
    <property type="term" value="F:zinc ion binding"/>
    <property type="evidence" value="ECO:0007669"/>
    <property type="project" value="UniProtKB-KW"/>
</dbReference>
<evidence type="ECO:0000313" key="7">
    <source>
        <dbReference type="Proteomes" id="UP000592181"/>
    </source>
</evidence>
<feature type="zinc finger region" description="dksA C4-type" evidence="4">
    <location>
        <begin position="87"/>
        <end position="111"/>
    </location>
</feature>
<comment type="caution">
    <text evidence="6">The sequence shown here is derived from an EMBL/GenBank/DDBJ whole genome shotgun (WGS) entry which is preliminary data.</text>
</comment>
<feature type="domain" description="Zinc finger DksA/TraR C4-type" evidence="5">
    <location>
        <begin position="82"/>
        <end position="113"/>
    </location>
</feature>
<evidence type="ECO:0000256" key="2">
    <source>
        <dbReference type="ARBA" id="ARBA00022771"/>
    </source>
</evidence>
<dbReference type="AlphaFoldDB" id="A0A852X6N4"/>
<organism evidence="6 7">
    <name type="scientific">Janibacter alkaliphilus</name>
    <dbReference type="NCBI Taxonomy" id="1069963"/>
    <lineage>
        <taxon>Bacteria</taxon>
        <taxon>Bacillati</taxon>
        <taxon>Actinomycetota</taxon>
        <taxon>Actinomycetes</taxon>
        <taxon>Micrococcales</taxon>
        <taxon>Intrasporangiaceae</taxon>
        <taxon>Janibacter</taxon>
    </lineage>
</organism>
<keyword evidence="3" id="KW-0862">Zinc</keyword>
<dbReference type="Pfam" id="PF01258">
    <property type="entry name" value="zf-dskA_traR"/>
    <property type="match status" value="1"/>
</dbReference>
<keyword evidence="1" id="KW-0479">Metal-binding</keyword>
<name>A0A852X6N4_9MICO</name>
<dbReference type="PROSITE" id="PS51128">
    <property type="entry name" value="ZF_DKSA_2"/>
    <property type="match status" value="1"/>
</dbReference>
<dbReference type="RefSeq" id="WP_179463348.1">
    <property type="nucleotide sequence ID" value="NZ_JACBZX010000001.1"/>
</dbReference>
<dbReference type="Gene3D" id="1.20.120.910">
    <property type="entry name" value="DksA, coiled-coil domain"/>
    <property type="match status" value="1"/>
</dbReference>